<dbReference type="RefSeq" id="WP_106473054.1">
    <property type="nucleotide sequence ID" value="NZ_CP027665.1"/>
</dbReference>
<accession>A0A2S0MST3</accession>
<dbReference type="KEGG" id="thas:C6Y53_14280"/>
<protein>
    <recommendedName>
        <fullName evidence="4">Arginine transporter</fullName>
    </recommendedName>
</protein>
<dbReference type="Proteomes" id="UP000237655">
    <property type="component" value="Chromosome"/>
</dbReference>
<reference evidence="3" key="1">
    <citation type="submission" date="2018-03" db="EMBL/GenBank/DDBJ databases">
        <title>Genomic analysis of the strain SH-1 isolated from shrimp intestine.</title>
        <authorList>
            <person name="Kim Y.-S."/>
            <person name="Kim S.-E."/>
            <person name="Kim K.-H."/>
        </authorList>
    </citation>
    <scope>NUCLEOTIDE SEQUENCE [LARGE SCALE GENOMIC DNA]</scope>
    <source>
        <strain evidence="3">SH-1</strain>
    </source>
</reference>
<evidence type="ECO:0000313" key="3">
    <source>
        <dbReference type="Proteomes" id="UP000237655"/>
    </source>
</evidence>
<evidence type="ECO:0000256" key="1">
    <source>
        <dbReference type="SAM" id="SignalP"/>
    </source>
</evidence>
<gene>
    <name evidence="2" type="ORF">C6Y53_14280</name>
</gene>
<evidence type="ECO:0000313" key="2">
    <source>
        <dbReference type="EMBL" id="AVO38743.1"/>
    </source>
</evidence>
<proteinExistence type="predicted"/>
<name>A0A2S0MST3_9RHOB</name>
<dbReference type="AlphaFoldDB" id="A0A2S0MST3"/>
<evidence type="ECO:0008006" key="4">
    <source>
        <dbReference type="Google" id="ProtNLM"/>
    </source>
</evidence>
<keyword evidence="3" id="KW-1185">Reference proteome</keyword>
<sequence>MDKRILGAVCAGGLMMLAGVAQAGVIERACRASDRAAATRQMCSCIQSVANKHLSRSEQRKASKFFADPHMAQEVRQSDKRSDEVLWKRYKAFGRQAAQTCR</sequence>
<feature type="signal peptide" evidence="1">
    <location>
        <begin position="1"/>
        <end position="23"/>
    </location>
</feature>
<feature type="chain" id="PRO_5015646157" description="Arginine transporter" evidence="1">
    <location>
        <begin position="24"/>
        <end position="102"/>
    </location>
</feature>
<dbReference type="EMBL" id="CP027665">
    <property type="protein sequence ID" value="AVO38743.1"/>
    <property type="molecule type" value="Genomic_DNA"/>
</dbReference>
<organism evidence="2 3">
    <name type="scientific">Pukyongiella litopenaei</name>
    <dbReference type="NCBI Taxonomy" id="2605946"/>
    <lineage>
        <taxon>Bacteria</taxon>
        <taxon>Pseudomonadati</taxon>
        <taxon>Pseudomonadota</taxon>
        <taxon>Alphaproteobacteria</taxon>
        <taxon>Rhodobacterales</taxon>
        <taxon>Paracoccaceae</taxon>
        <taxon>Pukyongiella</taxon>
    </lineage>
</organism>
<keyword evidence="1" id="KW-0732">Signal</keyword>